<dbReference type="EMBL" id="BSXT01002159">
    <property type="protein sequence ID" value="GMF47507.1"/>
    <property type="molecule type" value="Genomic_DNA"/>
</dbReference>
<gene>
    <name evidence="1" type="ORF">Pfra01_001797400</name>
</gene>
<comment type="caution">
    <text evidence="1">The sequence shown here is derived from an EMBL/GenBank/DDBJ whole genome shotgun (WGS) entry which is preliminary data.</text>
</comment>
<dbReference type="Proteomes" id="UP001165121">
    <property type="component" value="Unassembled WGS sequence"/>
</dbReference>
<evidence type="ECO:0000313" key="1">
    <source>
        <dbReference type="EMBL" id="GMF47507.1"/>
    </source>
</evidence>
<dbReference type="AlphaFoldDB" id="A0A9W6XXQ4"/>
<evidence type="ECO:0000313" key="2">
    <source>
        <dbReference type="Proteomes" id="UP001165121"/>
    </source>
</evidence>
<organism evidence="1 2">
    <name type="scientific">Phytophthora fragariaefolia</name>
    <dbReference type="NCBI Taxonomy" id="1490495"/>
    <lineage>
        <taxon>Eukaryota</taxon>
        <taxon>Sar</taxon>
        <taxon>Stramenopiles</taxon>
        <taxon>Oomycota</taxon>
        <taxon>Peronosporomycetes</taxon>
        <taxon>Peronosporales</taxon>
        <taxon>Peronosporaceae</taxon>
        <taxon>Phytophthora</taxon>
    </lineage>
</organism>
<name>A0A9W6XXQ4_9STRA</name>
<accession>A0A9W6XXQ4</accession>
<protein>
    <submittedName>
        <fullName evidence="1">Unnamed protein product</fullName>
    </submittedName>
</protein>
<sequence length="115" mass="13222">MISGRSSHGYDKENANSLHATLAHTAPSRSLDQTHTLWSSHYRFPDFGNTIEVPILNRLRVCNPFALLMVLKAISFQRFYVIGVTTAFINFNFDGWIRPSSHPWNLLAICCKFWH</sequence>
<keyword evidence="2" id="KW-1185">Reference proteome</keyword>
<dbReference type="OrthoDB" id="10363374at2759"/>
<reference evidence="1" key="1">
    <citation type="submission" date="2023-04" db="EMBL/GenBank/DDBJ databases">
        <title>Phytophthora fragariaefolia NBRC 109709.</title>
        <authorList>
            <person name="Ichikawa N."/>
            <person name="Sato H."/>
            <person name="Tonouchi N."/>
        </authorList>
    </citation>
    <scope>NUCLEOTIDE SEQUENCE</scope>
    <source>
        <strain evidence="1">NBRC 109709</strain>
    </source>
</reference>
<proteinExistence type="predicted"/>